<comment type="caution">
    <text evidence="1">The sequence shown here is derived from an EMBL/GenBank/DDBJ whole genome shotgun (WGS) entry which is preliminary data.</text>
</comment>
<dbReference type="PROSITE" id="PS51257">
    <property type="entry name" value="PROKAR_LIPOPROTEIN"/>
    <property type="match status" value="1"/>
</dbReference>
<dbReference type="eggNOG" id="COG2834">
    <property type="taxonomic scope" value="Bacteria"/>
</dbReference>
<gene>
    <name evidence="1" type="ORF">JCM21714_2641</name>
</gene>
<evidence type="ECO:0000313" key="1">
    <source>
        <dbReference type="EMBL" id="GAE93554.1"/>
    </source>
</evidence>
<dbReference type="EMBL" id="BAVS01000013">
    <property type="protein sequence ID" value="GAE93554.1"/>
    <property type="molecule type" value="Genomic_DNA"/>
</dbReference>
<accession>W4VLA6</accession>
<keyword evidence="1" id="KW-0449">Lipoprotein</keyword>
<dbReference type="OrthoDB" id="9785380at2"/>
<dbReference type="PANTHER" id="PTHR37507">
    <property type="entry name" value="SPORULATION PROTEIN YDCC"/>
    <property type="match status" value="1"/>
</dbReference>
<proteinExistence type="predicted"/>
<keyword evidence="1" id="KW-0675">Receptor</keyword>
<dbReference type="AlphaFoldDB" id="W4VLA6"/>
<sequence>MKKYTSILIGIVLLFVLSACGGEKSKEDVVEKLESMAENMSAYQSQAMMTLKTGKEKQVYRIEVAHKKKDYYRVLLKNEKDEESSQIILRNEEGVFVLTPALNKSFKFQSEWPSNNSQPYLFQSLIKDIADDSEATFTTTENYFVFETKTSYESNSNLPYQTIYFDKKTYAPVLVKVLDHDKNSLVEVEYSNFELDPELPENTFDMEINMTSSIFGVPVMAQEDLPTQLTVLYPSELLGAELVEENQMEIENGKRVLLSYEGNKNFAIIQETMGIYPTSTASPEMVNGEPVDLGFTIGAQTSKSLEWHYQGVNYYLASDQLTKEEMQEVAQSMSMDEAMK</sequence>
<keyword evidence="2" id="KW-1185">Reference proteome</keyword>
<dbReference type="Gene3D" id="2.50.20.10">
    <property type="entry name" value="Lipoprotein localisation LolA/LolB/LppX"/>
    <property type="match status" value="1"/>
</dbReference>
<reference evidence="1 2" key="1">
    <citation type="journal article" date="2014" name="Genome Announc.">
        <title>Draft Genome Sequence of the Boron-Tolerant and Moderately Halotolerant Bacterium Gracilibacillus boraciitolerans JCM 21714T.</title>
        <authorList>
            <person name="Ahmed I."/>
            <person name="Oshima K."/>
            <person name="Suda W."/>
            <person name="Kitamura K."/>
            <person name="Iida T."/>
            <person name="Ohmori Y."/>
            <person name="Fujiwara T."/>
            <person name="Hattori M."/>
            <person name="Ohkuma M."/>
        </authorList>
    </citation>
    <scope>NUCLEOTIDE SEQUENCE [LARGE SCALE GENOMIC DNA]</scope>
    <source>
        <strain evidence="1 2">JCM 21714</strain>
    </source>
</reference>
<dbReference type="STRING" id="1298598.JCM21714_2641"/>
<dbReference type="InterPro" id="IPR029046">
    <property type="entry name" value="LolA/LolB/LppX"/>
</dbReference>
<organism evidence="1 2">
    <name type="scientific">Gracilibacillus boraciitolerans JCM 21714</name>
    <dbReference type="NCBI Taxonomy" id="1298598"/>
    <lineage>
        <taxon>Bacteria</taxon>
        <taxon>Bacillati</taxon>
        <taxon>Bacillota</taxon>
        <taxon>Bacilli</taxon>
        <taxon>Bacillales</taxon>
        <taxon>Bacillaceae</taxon>
        <taxon>Gracilibacillus</taxon>
    </lineage>
</organism>
<protein>
    <submittedName>
        <fullName evidence="1">Outer membrane lipoprotein receptor</fullName>
    </submittedName>
</protein>
<dbReference type="SUPFAM" id="SSF89392">
    <property type="entry name" value="Prokaryotic lipoproteins and lipoprotein localization factors"/>
    <property type="match status" value="1"/>
</dbReference>
<dbReference type="PANTHER" id="PTHR37507:SF2">
    <property type="entry name" value="SPORULATION PROTEIN YDCC"/>
    <property type="match status" value="1"/>
</dbReference>
<name>W4VLA6_9BACI</name>
<dbReference type="RefSeq" id="WP_035723844.1">
    <property type="nucleotide sequence ID" value="NZ_BAVS01000013.1"/>
</dbReference>
<dbReference type="InterPro" id="IPR052944">
    <property type="entry name" value="Sporulation_related"/>
</dbReference>
<dbReference type="Proteomes" id="UP000019102">
    <property type="component" value="Unassembled WGS sequence"/>
</dbReference>
<evidence type="ECO:0000313" key="2">
    <source>
        <dbReference type="Proteomes" id="UP000019102"/>
    </source>
</evidence>